<dbReference type="InterPro" id="IPR001387">
    <property type="entry name" value="Cro/C1-type_HTH"/>
</dbReference>
<dbReference type="CDD" id="cd00093">
    <property type="entry name" value="HTH_XRE"/>
    <property type="match status" value="1"/>
</dbReference>
<dbReference type="GO" id="GO:0003677">
    <property type="term" value="F:DNA binding"/>
    <property type="evidence" value="ECO:0007669"/>
    <property type="project" value="InterPro"/>
</dbReference>
<dbReference type="InterPro" id="IPR036286">
    <property type="entry name" value="LexA/Signal_pep-like_sf"/>
</dbReference>
<evidence type="ECO:0000313" key="2">
    <source>
        <dbReference type="EMBL" id="AIZ49634.1"/>
    </source>
</evidence>
<reference evidence="2" key="2">
    <citation type="journal article" date="2015" name="Vet. Microbiol.">
        <title>Variants of a genomic island in Aeromonas salmonicida subsp. salmonicida link isolates with their geographical origins.</title>
        <authorList>
            <person name="Emond-Rheault J.G."/>
            <person name="Vincent A.T."/>
            <person name="Trudel M.V."/>
            <person name="Brochu F."/>
            <person name="Boyle B."/>
            <person name="Tanaka K.H."/>
            <person name="Attere S.A."/>
            <person name="Jubinville E."/>
            <person name="Loch T.P."/>
            <person name="Winters A.D."/>
            <person name="Faisal M."/>
            <person name="Frenette M."/>
            <person name="Derome N."/>
            <person name="Charette S.J."/>
        </authorList>
    </citation>
    <scope>NUCLEOTIDE SEQUENCE</scope>
    <source>
        <strain evidence="2">HER1085</strain>
    </source>
</reference>
<reference evidence="2" key="1">
    <citation type="submission" date="2014-03" db="EMBL/GenBank/DDBJ databases">
        <authorList>
            <person name="Emond-Rheault J.-G."/>
            <person name="Trudel M.V."/>
            <person name="Vincent A.T."/>
            <person name="Brochu F."/>
            <person name="Boyle B."/>
            <person name="Tanaka K.H."/>
            <person name="Attere S.A."/>
            <person name="Jubinville E."/>
            <person name="Frenette M."/>
            <person name="Derome N."/>
            <person name="Charette S.J."/>
        </authorList>
    </citation>
    <scope>NUCLEOTIDE SEQUENCE</scope>
    <source>
        <strain evidence="2">HER1085</strain>
    </source>
</reference>
<dbReference type="Pfam" id="PF13443">
    <property type="entry name" value="HTH_26"/>
    <property type="match status" value="1"/>
</dbReference>
<protein>
    <submittedName>
        <fullName evidence="2">Phage repressor-like protein</fullName>
    </submittedName>
</protein>
<dbReference type="Gene3D" id="1.10.260.40">
    <property type="entry name" value="lambda repressor-like DNA-binding domains"/>
    <property type="match status" value="1"/>
</dbReference>
<accession>A0A0A7KTN2</accession>
<dbReference type="SUPFAM" id="SSF51306">
    <property type="entry name" value="LexA/Signal peptidase"/>
    <property type="match status" value="1"/>
</dbReference>
<proteinExistence type="predicted"/>
<dbReference type="PROSITE" id="PS50943">
    <property type="entry name" value="HTH_CROC1"/>
    <property type="match status" value="1"/>
</dbReference>
<sequence length="204" mass="22329">MTSFRDRLEYMLRERGWKQADLVRKSGVSKAVISVLLSDPVKDLRVSSLLSIAKALGCDPLWLYTGKESGTYVTDTNLGKVPVWEMPELGKHPTDALSTLDSGRHIFSDSDGQLIGVIASDDNLAGSGIKAGDICVIDLADRQARHGDILLVRLDSNKQARLLKALDGLSGISLVTDDQRLGVVPIKDVVVYGRMVELRRDVKE</sequence>
<evidence type="ECO:0000259" key="1">
    <source>
        <dbReference type="PROSITE" id="PS50943"/>
    </source>
</evidence>
<feature type="domain" description="HTH cro/C1-type" evidence="1">
    <location>
        <begin position="8"/>
        <end position="63"/>
    </location>
</feature>
<organism evidence="2">
    <name type="scientific">Aeromonas salmonicida subsp. salmonicida</name>
    <dbReference type="NCBI Taxonomy" id="29491"/>
    <lineage>
        <taxon>Bacteria</taxon>
        <taxon>Pseudomonadati</taxon>
        <taxon>Pseudomonadota</taxon>
        <taxon>Gammaproteobacteria</taxon>
        <taxon>Aeromonadales</taxon>
        <taxon>Aeromonadaceae</taxon>
        <taxon>Aeromonas</taxon>
    </lineage>
</organism>
<dbReference type="Gene3D" id="2.10.109.10">
    <property type="entry name" value="Umud Fragment, subunit A"/>
    <property type="match status" value="1"/>
</dbReference>
<dbReference type="SUPFAM" id="SSF47413">
    <property type="entry name" value="lambda repressor-like DNA-binding domains"/>
    <property type="match status" value="1"/>
</dbReference>
<dbReference type="AlphaFoldDB" id="A0A0A7KTN2"/>
<name>A0A0A7KTN2_AERSS</name>
<dbReference type="InterPro" id="IPR010982">
    <property type="entry name" value="Lambda_DNA-bd_dom_sf"/>
</dbReference>
<dbReference type="SMART" id="SM00530">
    <property type="entry name" value="HTH_XRE"/>
    <property type="match status" value="1"/>
</dbReference>
<dbReference type="EMBL" id="KJ626179">
    <property type="protein sequence ID" value="AIZ49634.1"/>
    <property type="molecule type" value="Genomic_DNA"/>
</dbReference>